<evidence type="ECO:0000313" key="4">
    <source>
        <dbReference type="Proteomes" id="UP000071392"/>
    </source>
</evidence>
<protein>
    <submittedName>
        <fullName evidence="3">Uncharacterized protein</fullName>
    </submittedName>
</protein>
<keyword evidence="2" id="KW-0812">Transmembrane</keyword>
<name>A0A139SS81_9BACT</name>
<sequence>MGCDLPKIHIEWDDAHAAGLTLELRTYRQIVSRLGSHEGVETSLDTQDADGRHWGREPSDVLENTRESSECAGSVLHDVRAMCRSLGRLRDLGATVTIDGREATVAALDAYEDTLAREVCRLGSDASADSGDRAVNGERGGSFLSTIVYVVGLAVVLQWVFSCS</sequence>
<reference evidence="3 4" key="1">
    <citation type="submission" date="2016-02" db="EMBL/GenBank/DDBJ databases">
        <authorList>
            <person name="Wen L."/>
            <person name="He K."/>
            <person name="Yang H."/>
        </authorList>
    </citation>
    <scope>NUCLEOTIDE SEQUENCE [LARGE SCALE GENOMIC DNA]</scope>
    <source>
        <strain evidence="3 4">CV41</strain>
    </source>
</reference>
<feature type="region of interest" description="Disordered" evidence="1">
    <location>
        <begin position="38"/>
        <end position="63"/>
    </location>
</feature>
<evidence type="ECO:0000256" key="1">
    <source>
        <dbReference type="SAM" id="MobiDB-lite"/>
    </source>
</evidence>
<comment type="caution">
    <text evidence="3">The sequence shown here is derived from an EMBL/GenBank/DDBJ whole genome shotgun (WGS) entry which is preliminary data.</text>
</comment>
<evidence type="ECO:0000313" key="3">
    <source>
        <dbReference type="EMBL" id="KXU37403.1"/>
    </source>
</evidence>
<feature type="transmembrane region" description="Helical" evidence="2">
    <location>
        <begin position="143"/>
        <end position="161"/>
    </location>
</feature>
<keyword evidence="2" id="KW-0472">Membrane</keyword>
<dbReference type="Proteomes" id="UP000071392">
    <property type="component" value="Unassembled WGS sequence"/>
</dbReference>
<gene>
    <name evidence="3" type="ORF">AXK12_02050</name>
</gene>
<dbReference type="EMBL" id="LSZP01000009">
    <property type="protein sequence ID" value="KXU37403.1"/>
    <property type="molecule type" value="Genomic_DNA"/>
</dbReference>
<evidence type="ECO:0000256" key="2">
    <source>
        <dbReference type="SAM" id="Phobius"/>
    </source>
</evidence>
<accession>A0A139SS81</accession>
<dbReference type="AlphaFoldDB" id="A0A139SS81"/>
<feature type="compositionally biased region" description="Basic and acidic residues" evidence="1">
    <location>
        <begin position="49"/>
        <end position="63"/>
    </location>
</feature>
<keyword evidence="4" id="KW-1185">Reference proteome</keyword>
<proteinExistence type="predicted"/>
<organism evidence="3 4">
    <name type="scientific">Cephaloticoccus capnophilus</name>
    <dbReference type="NCBI Taxonomy" id="1548208"/>
    <lineage>
        <taxon>Bacteria</taxon>
        <taxon>Pseudomonadati</taxon>
        <taxon>Verrucomicrobiota</taxon>
        <taxon>Opitutia</taxon>
        <taxon>Opitutales</taxon>
        <taxon>Opitutaceae</taxon>
        <taxon>Cephaloticoccus</taxon>
    </lineage>
</organism>
<keyword evidence="2" id="KW-1133">Transmembrane helix</keyword>